<keyword evidence="4" id="KW-0808">Transferase</keyword>
<dbReference type="PANTHER" id="PTHR11964">
    <property type="entry name" value="S-ADENOSYLMETHIONINE SYNTHETASE"/>
    <property type="match status" value="1"/>
</dbReference>
<keyword evidence="1" id="KW-0479">Metal-binding</keyword>
<dbReference type="GO" id="GO:0004478">
    <property type="term" value="F:methionine adenosyltransferase activity"/>
    <property type="evidence" value="ECO:0007669"/>
    <property type="project" value="InterPro"/>
</dbReference>
<gene>
    <name evidence="4" type="ORF">LEA_18085</name>
</gene>
<proteinExistence type="predicted"/>
<dbReference type="Pfam" id="PF02772">
    <property type="entry name" value="S-AdoMet_synt_M"/>
    <property type="match status" value="1"/>
</dbReference>
<dbReference type="EMBL" id="AJWY01012400">
    <property type="protein sequence ID" value="EKC50052.1"/>
    <property type="molecule type" value="Genomic_DNA"/>
</dbReference>
<dbReference type="GO" id="GO:0005524">
    <property type="term" value="F:ATP binding"/>
    <property type="evidence" value="ECO:0007669"/>
    <property type="project" value="InterPro"/>
</dbReference>
<feature type="domain" description="S-adenosylmethionine synthetase N-terminal" evidence="2">
    <location>
        <begin position="12"/>
        <end position="93"/>
    </location>
</feature>
<name>K1RN83_9ZZZZ</name>
<dbReference type="Pfam" id="PF00438">
    <property type="entry name" value="S-AdoMet_synt_N"/>
    <property type="match status" value="1"/>
</dbReference>
<evidence type="ECO:0000259" key="2">
    <source>
        <dbReference type="Pfam" id="PF00438"/>
    </source>
</evidence>
<dbReference type="InterPro" id="IPR022631">
    <property type="entry name" value="ADOMET_SYNTHASE_CS"/>
</dbReference>
<protein>
    <submittedName>
        <fullName evidence="4">Methionine adenosyltransferase</fullName>
    </submittedName>
</protein>
<evidence type="ECO:0000313" key="4">
    <source>
        <dbReference type="EMBL" id="EKC50052.1"/>
    </source>
</evidence>
<dbReference type="InterPro" id="IPR022628">
    <property type="entry name" value="S-AdoMet_synt_N"/>
</dbReference>
<dbReference type="InterPro" id="IPR022629">
    <property type="entry name" value="S-AdoMet_synt_central"/>
</dbReference>
<feature type="non-terminal residue" evidence="4">
    <location>
        <position position="175"/>
    </location>
</feature>
<feature type="domain" description="S-adenosylmethionine synthetase central" evidence="3">
    <location>
        <begin position="126"/>
        <end position="175"/>
    </location>
</feature>
<dbReference type="PROSITE" id="PS00376">
    <property type="entry name" value="ADOMET_SYNTHASE_1"/>
    <property type="match status" value="1"/>
</dbReference>
<sequence length="175" mass="19339">MHEREEIHMRKFYTAEAVTEGHPDKLCDQIADAILDVCLKQDEQSRVACEVLATKGTIIVAGEITSTYEPDVFAVVRKVLSDVGYSSEGIAMDTFVHRQSPDIAGAVDTSKERREGVSDNQIDWFQGAGDQGVMIGYACDETKQLMPMPVVLANRIVRELSACRQSSYIQGILPD</sequence>
<comment type="caution">
    <text evidence="4">The sequence shown here is derived from an EMBL/GenBank/DDBJ whole genome shotgun (WGS) entry which is preliminary data.</text>
</comment>
<dbReference type="GO" id="GO:0046872">
    <property type="term" value="F:metal ion binding"/>
    <property type="evidence" value="ECO:0007669"/>
    <property type="project" value="UniProtKB-KW"/>
</dbReference>
<dbReference type="Gene3D" id="3.30.300.10">
    <property type="match status" value="3"/>
</dbReference>
<accession>K1RN83</accession>
<evidence type="ECO:0000256" key="1">
    <source>
        <dbReference type="ARBA" id="ARBA00022723"/>
    </source>
</evidence>
<reference evidence="4" key="1">
    <citation type="journal article" date="2013" name="Environ. Microbiol.">
        <title>Microbiota from the distal guts of lean and obese adolescents exhibit partial functional redundancy besides clear differences in community structure.</title>
        <authorList>
            <person name="Ferrer M."/>
            <person name="Ruiz A."/>
            <person name="Lanza F."/>
            <person name="Haange S.B."/>
            <person name="Oberbach A."/>
            <person name="Till H."/>
            <person name="Bargiela R."/>
            <person name="Campoy C."/>
            <person name="Segura M.T."/>
            <person name="Richter M."/>
            <person name="von Bergen M."/>
            <person name="Seifert J."/>
            <person name="Suarez A."/>
        </authorList>
    </citation>
    <scope>NUCLEOTIDE SEQUENCE</scope>
</reference>
<dbReference type="AlphaFoldDB" id="K1RN83"/>
<dbReference type="InterPro" id="IPR002133">
    <property type="entry name" value="S-AdoMet_synthetase"/>
</dbReference>
<evidence type="ECO:0000259" key="3">
    <source>
        <dbReference type="Pfam" id="PF02772"/>
    </source>
</evidence>
<dbReference type="SUPFAM" id="SSF55973">
    <property type="entry name" value="S-adenosylmethionine synthetase"/>
    <property type="match status" value="2"/>
</dbReference>
<organism evidence="4">
    <name type="scientific">human gut metagenome</name>
    <dbReference type="NCBI Taxonomy" id="408170"/>
    <lineage>
        <taxon>unclassified sequences</taxon>
        <taxon>metagenomes</taxon>
        <taxon>organismal metagenomes</taxon>
    </lineage>
</organism>
<dbReference type="GO" id="GO:0006556">
    <property type="term" value="P:S-adenosylmethionine biosynthetic process"/>
    <property type="evidence" value="ECO:0007669"/>
    <property type="project" value="InterPro"/>
</dbReference>
<dbReference type="InterPro" id="IPR022636">
    <property type="entry name" value="S-AdoMet_synthetase_sfam"/>
</dbReference>